<feature type="transmembrane region" description="Helical" evidence="1">
    <location>
        <begin position="113"/>
        <end position="130"/>
    </location>
</feature>
<sequence>MAHRRFCKKRTVLREGWSAVLYRLLGNKVRRLITGLRLKLGFSVHPPAFDDKFYLRHIFLDHKSNKTALYLLERSVTCPSDNSALTNVFCMQQIPLWSTSSSMIRSRLISKRVLDSLVGAVMVVGLLGSISGDGPYPGKKAVAA</sequence>
<dbReference type="Proteomes" id="UP000499080">
    <property type="component" value="Unassembled WGS sequence"/>
</dbReference>
<gene>
    <name evidence="2" type="ORF">AVEN_250685_1</name>
</gene>
<dbReference type="EMBL" id="BGPR01008411">
    <property type="protein sequence ID" value="GBN33655.1"/>
    <property type="molecule type" value="Genomic_DNA"/>
</dbReference>
<keyword evidence="3" id="KW-1185">Reference proteome</keyword>
<keyword evidence="1" id="KW-0812">Transmembrane</keyword>
<name>A0A4Y2N2T2_ARAVE</name>
<organism evidence="2 3">
    <name type="scientific">Araneus ventricosus</name>
    <name type="common">Orbweaver spider</name>
    <name type="synonym">Epeira ventricosa</name>
    <dbReference type="NCBI Taxonomy" id="182803"/>
    <lineage>
        <taxon>Eukaryota</taxon>
        <taxon>Metazoa</taxon>
        <taxon>Ecdysozoa</taxon>
        <taxon>Arthropoda</taxon>
        <taxon>Chelicerata</taxon>
        <taxon>Arachnida</taxon>
        <taxon>Araneae</taxon>
        <taxon>Araneomorphae</taxon>
        <taxon>Entelegynae</taxon>
        <taxon>Araneoidea</taxon>
        <taxon>Araneidae</taxon>
        <taxon>Araneus</taxon>
    </lineage>
</organism>
<evidence type="ECO:0000313" key="3">
    <source>
        <dbReference type="Proteomes" id="UP000499080"/>
    </source>
</evidence>
<keyword evidence="1" id="KW-1133">Transmembrane helix</keyword>
<evidence type="ECO:0000313" key="2">
    <source>
        <dbReference type="EMBL" id="GBN33655.1"/>
    </source>
</evidence>
<accession>A0A4Y2N2T2</accession>
<reference evidence="2 3" key="1">
    <citation type="journal article" date="2019" name="Sci. Rep.">
        <title>Orb-weaving spider Araneus ventricosus genome elucidates the spidroin gene catalogue.</title>
        <authorList>
            <person name="Kono N."/>
            <person name="Nakamura H."/>
            <person name="Ohtoshi R."/>
            <person name="Moran D.A.P."/>
            <person name="Shinohara A."/>
            <person name="Yoshida Y."/>
            <person name="Fujiwara M."/>
            <person name="Mori M."/>
            <person name="Tomita M."/>
            <person name="Arakawa K."/>
        </authorList>
    </citation>
    <scope>NUCLEOTIDE SEQUENCE [LARGE SCALE GENOMIC DNA]</scope>
</reference>
<keyword evidence="1" id="KW-0472">Membrane</keyword>
<dbReference type="AlphaFoldDB" id="A0A4Y2N2T2"/>
<evidence type="ECO:0000256" key="1">
    <source>
        <dbReference type="SAM" id="Phobius"/>
    </source>
</evidence>
<comment type="caution">
    <text evidence="2">The sequence shown here is derived from an EMBL/GenBank/DDBJ whole genome shotgun (WGS) entry which is preliminary data.</text>
</comment>
<protein>
    <submittedName>
        <fullName evidence="2">Uncharacterized protein</fullName>
    </submittedName>
</protein>
<proteinExistence type="predicted"/>